<reference evidence="2" key="1">
    <citation type="submission" date="2014-09" db="EMBL/GenBank/DDBJ databases">
        <authorList>
            <person name="Mudge J."/>
            <person name="Ramaraj T."/>
            <person name="Lindquist I.E."/>
            <person name="Bharti A.K."/>
            <person name="Sundararajan A."/>
            <person name="Cameron C.T."/>
            <person name="Woodward J.E."/>
            <person name="May G.D."/>
            <person name="Brubaker C."/>
            <person name="Broadhvest J."/>
            <person name="Wilkins T.A."/>
        </authorList>
    </citation>
    <scope>NUCLEOTIDE SEQUENCE</scope>
    <source>
        <strain evidence="2">cv. AKA8401</strain>
    </source>
</reference>
<dbReference type="Proteomes" id="UP000032142">
    <property type="component" value="Unassembled WGS sequence"/>
</dbReference>
<evidence type="ECO:0000313" key="2">
    <source>
        <dbReference type="Proteomes" id="UP000032142"/>
    </source>
</evidence>
<sequence length="39" mass="4431">MSALIEVITARSLISKPKYLRDLAGYNNSHKCLRDLARI</sequence>
<evidence type="ECO:0000313" key="1">
    <source>
        <dbReference type="EMBL" id="KHG09308.1"/>
    </source>
</evidence>
<protein>
    <submittedName>
        <fullName evidence="1">Uncharacterized protein</fullName>
    </submittedName>
</protein>
<keyword evidence="2" id="KW-1185">Reference proteome</keyword>
<gene>
    <name evidence="1" type="ORF">F383_36732</name>
</gene>
<dbReference type="EMBL" id="KN390393">
    <property type="protein sequence ID" value="KHG09308.1"/>
    <property type="molecule type" value="Genomic_DNA"/>
</dbReference>
<proteinExistence type="predicted"/>
<accession>A0A0B0N4K6</accession>
<dbReference type="AlphaFoldDB" id="A0A0B0N4K6"/>
<organism evidence="1 2">
    <name type="scientific">Gossypium arboreum</name>
    <name type="common">Tree cotton</name>
    <name type="synonym">Gossypium nanking</name>
    <dbReference type="NCBI Taxonomy" id="29729"/>
    <lineage>
        <taxon>Eukaryota</taxon>
        <taxon>Viridiplantae</taxon>
        <taxon>Streptophyta</taxon>
        <taxon>Embryophyta</taxon>
        <taxon>Tracheophyta</taxon>
        <taxon>Spermatophyta</taxon>
        <taxon>Magnoliopsida</taxon>
        <taxon>eudicotyledons</taxon>
        <taxon>Gunneridae</taxon>
        <taxon>Pentapetalae</taxon>
        <taxon>rosids</taxon>
        <taxon>malvids</taxon>
        <taxon>Malvales</taxon>
        <taxon>Malvaceae</taxon>
        <taxon>Malvoideae</taxon>
        <taxon>Gossypium</taxon>
    </lineage>
</organism>
<name>A0A0B0N4K6_GOSAR</name>